<name>A0A0A1MQB3_9BACI</name>
<feature type="domain" description="HTH cro/C1-type" evidence="2">
    <location>
        <begin position="8"/>
        <end position="62"/>
    </location>
</feature>
<evidence type="ECO:0000259" key="2">
    <source>
        <dbReference type="PROSITE" id="PS50943"/>
    </source>
</evidence>
<keyword evidence="1" id="KW-0238">DNA-binding</keyword>
<dbReference type="InterPro" id="IPR014710">
    <property type="entry name" value="RmlC-like_jellyroll"/>
</dbReference>
<dbReference type="RefSeq" id="WP_042531156.1">
    <property type="nucleotide sequence ID" value="NZ_CAXOIH010000009.1"/>
</dbReference>
<dbReference type="PROSITE" id="PS50943">
    <property type="entry name" value="HTH_CROC1"/>
    <property type="match status" value="1"/>
</dbReference>
<organism evidence="3 4">
    <name type="scientific">Oceanobacillus oncorhynchi</name>
    <dbReference type="NCBI Taxonomy" id="545501"/>
    <lineage>
        <taxon>Bacteria</taxon>
        <taxon>Bacillati</taxon>
        <taxon>Bacillota</taxon>
        <taxon>Bacilli</taxon>
        <taxon>Bacillales</taxon>
        <taxon>Bacillaceae</taxon>
        <taxon>Oceanobacillus</taxon>
    </lineage>
</organism>
<dbReference type="CDD" id="cd00093">
    <property type="entry name" value="HTH_XRE"/>
    <property type="match status" value="1"/>
</dbReference>
<dbReference type="Gene3D" id="1.10.260.40">
    <property type="entry name" value="lambda repressor-like DNA-binding domains"/>
    <property type="match status" value="1"/>
</dbReference>
<evidence type="ECO:0000313" key="3">
    <source>
        <dbReference type="EMBL" id="CEI81787.1"/>
    </source>
</evidence>
<dbReference type="InterPro" id="IPR001387">
    <property type="entry name" value="Cro/C1-type_HTH"/>
</dbReference>
<dbReference type="InterPro" id="IPR013096">
    <property type="entry name" value="Cupin_2"/>
</dbReference>
<dbReference type="Pfam" id="PF01381">
    <property type="entry name" value="HTH_3"/>
    <property type="match status" value="1"/>
</dbReference>
<dbReference type="InterPro" id="IPR050807">
    <property type="entry name" value="TransReg_Diox_bact_type"/>
</dbReference>
<dbReference type="AlphaFoldDB" id="A0A0A1MQB3"/>
<dbReference type="CDD" id="cd02209">
    <property type="entry name" value="cupin_XRE_C"/>
    <property type="match status" value="1"/>
</dbReference>
<dbReference type="SUPFAM" id="SSF51182">
    <property type="entry name" value="RmlC-like cupins"/>
    <property type="match status" value="1"/>
</dbReference>
<dbReference type="PANTHER" id="PTHR46797:SF25">
    <property type="entry name" value="TRANSCRIPTIONAL REGULATOR"/>
    <property type="match status" value="1"/>
</dbReference>
<dbReference type="Proteomes" id="UP000040453">
    <property type="component" value="Unassembled WGS sequence"/>
</dbReference>
<dbReference type="InterPro" id="IPR010982">
    <property type="entry name" value="Lambda_DNA-bd_dom_sf"/>
</dbReference>
<protein>
    <submittedName>
        <fullName evidence="3">HTH-type transcriptional regulator PuuR</fullName>
    </submittedName>
</protein>
<sequence length="180" mass="21119">MENIHKKIKNLRLENEMTLKDLSEKTELSVSFLSQIERGSSSLAITSLKKISDAFRINISYFFEEIEQHNYALHKEEQRPFKLEGSDVTHVRLAGEFSDRRMEPMMVTIPPNEIFVERYSHPGEEFYYVLKGIVIFRIEDKEYILKKGDSIHFPSEKVHQWKNPANEETVLISVLTPVIF</sequence>
<accession>A0A0A1MQB3</accession>
<reference evidence="3 4" key="1">
    <citation type="submission" date="2014-11" db="EMBL/GenBank/DDBJ databases">
        <authorList>
            <person name="Urmite Genomes Urmite Genomes"/>
        </authorList>
    </citation>
    <scope>NUCLEOTIDE SEQUENCE [LARGE SCALE GENOMIC DNA]</scope>
    <source>
        <strain evidence="3 4">Oc5</strain>
    </source>
</reference>
<dbReference type="Pfam" id="PF07883">
    <property type="entry name" value="Cupin_2"/>
    <property type="match status" value="1"/>
</dbReference>
<gene>
    <name evidence="3" type="primary">puuR</name>
    <name evidence="3" type="ORF">BN997_01640</name>
</gene>
<dbReference type="InterPro" id="IPR011051">
    <property type="entry name" value="RmlC_Cupin_sf"/>
</dbReference>
<evidence type="ECO:0000313" key="4">
    <source>
        <dbReference type="Proteomes" id="UP000040453"/>
    </source>
</evidence>
<dbReference type="PANTHER" id="PTHR46797">
    <property type="entry name" value="HTH-TYPE TRANSCRIPTIONAL REGULATOR"/>
    <property type="match status" value="1"/>
</dbReference>
<dbReference type="STRING" id="545501.BN997_01640"/>
<dbReference type="EMBL" id="CDGG01000001">
    <property type="protein sequence ID" value="CEI81787.1"/>
    <property type="molecule type" value="Genomic_DNA"/>
</dbReference>
<proteinExistence type="predicted"/>
<dbReference type="GO" id="GO:0003700">
    <property type="term" value="F:DNA-binding transcription factor activity"/>
    <property type="evidence" value="ECO:0007669"/>
    <property type="project" value="TreeGrafter"/>
</dbReference>
<dbReference type="GO" id="GO:0005829">
    <property type="term" value="C:cytosol"/>
    <property type="evidence" value="ECO:0007669"/>
    <property type="project" value="TreeGrafter"/>
</dbReference>
<dbReference type="SMART" id="SM00530">
    <property type="entry name" value="HTH_XRE"/>
    <property type="match status" value="1"/>
</dbReference>
<dbReference type="GO" id="GO:0003677">
    <property type="term" value="F:DNA binding"/>
    <property type="evidence" value="ECO:0007669"/>
    <property type="project" value="UniProtKB-KW"/>
</dbReference>
<dbReference type="OrthoDB" id="34624at2"/>
<dbReference type="SUPFAM" id="SSF47413">
    <property type="entry name" value="lambda repressor-like DNA-binding domains"/>
    <property type="match status" value="1"/>
</dbReference>
<evidence type="ECO:0000256" key="1">
    <source>
        <dbReference type="ARBA" id="ARBA00023125"/>
    </source>
</evidence>
<dbReference type="Gene3D" id="2.60.120.10">
    <property type="entry name" value="Jelly Rolls"/>
    <property type="match status" value="1"/>
</dbReference>
<keyword evidence="4" id="KW-1185">Reference proteome</keyword>